<evidence type="ECO:0000313" key="2">
    <source>
        <dbReference type="Proteomes" id="UP000010366"/>
    </source>
</evidence>
<dbReference type="STRING" id="1173020.Cha6605_4410"/>
<proteinExistence type="predicted"/>
<organism evidence="1 2">
    <name type="scientific">Chamaesiphon minutus (strain ATCC 27169 / PCC 6605)</name>
    <dbReference type="NCBI Taxonomy" id="1173020"/>
    <lineage>
        <taxon>Bacteria</taxon>
        <taxon>Bacillati</taxon>
        <taxon>Cyanobacteriota</taxon>
        <taxon>Cyanophyceae</taxon>
        <taxon>Gomontiellales</taxon>
        <taxon>Chamaesiphonaceae</taxon>
        <taxon>Chamaesiphon</taxon>
    </lineage>
</organism>
<dbReference type="Pfam" id="PF02585">
    <property type="entry name" value="PIG-L"/>
    <property type="match status" value="1"/>
</dbReference>
<protein>
    <submittedName>
        <fullName evidence="1">Putative LmbE-like protein</fullName>
    </submittedName>
</protein>
<dbReference type="HOGENOM" id="CLU_049311_0_1_3"/>
<dbReference type="InterPro" id="IPR024078">
    <property type="entry name" value="LmbE-like_dom_sf"/>
</dbReference>
<gene>
    <name evidence="1" type="ORF">Cha6605_4410</name>
</gene>
<dbReference type="InterPro" id="IPR003737">
    <property type="entry name" value="GlcNAc_PI_deacetylase-related"/>
</dbReference>
<dbReference type="PANTHER" id="PTHR12993:SF29">
    <property type="entry name" value="BLR3841 PROTEIN"/>
    <property type="match status" value="1"/>
</dbReference>
<dbReference type="eggNOG" id="COG2120">
    <property type="taxonomic scope" value="Bacteria"/>
</dbReference>
<dbReference type="Gene3D" id="3.40.50.10320">
    <property type="entry name" value="LmbE-like"/>
    <property type="match status" value="1"/>
</dbReference>
<name>K9UL15_CHAP6</name>
<sequence>MRSKMPIQIHFGHMNQPPKFSNRHTNEGEIENVEGSDPIVRNGQLQSRRIKTLLMLPNLDLRQHQSGAARRRVLLSSPETLPLRDLTYIARQRVVVVAPHPDDETLGCGGAIALLCAKGYDVKVAIVSDGTMSHPNSRSHPAPRLRSLRESETLAALAILGIEDRSLVTFLGLKDGAVPTVTSPTFQSAKVLCQEYLQQTLPDTIFLPWRADPHSDHRATWQLIQAAILSLSIFPQIIEYPIWDWDLQQQKKLPDLDRISGWRIDIGTVLAQKRRAIAAYKSQLGQAIEDDPDGFCLTPEMLTNFTRSWEVYFEEIL</sequence>
<accession>K9UL15</accession>
<evidence type="ECO:0000313" key="1">
    <source>
        <dbReference type="EMBL" id="AFY95343.1"/>
    </source>
</evidence>
<dbReference type="PANTHER" id="PTHR12993">
    <property type="entry name" value="N-ACETYLGLUCOSAMINYL-PHOSPHATIDYLINOSITOL DE-N-ACETYLASE-RELATED"/>
    <property type="match status" value="1"/>
</dbReference>
<dbReference type="AlphaFoldDB" id="K9UL15"/>
<dbReference type="KEGG" id="cmp:Cha6605_4410"/>
<dbReference type="SUPFAM" id="SSF102588">
    <property type="entry name" value="LmbE-like"/>
    <property type="match status" value="1"/>
</dbReference>
<dbReference type="EMBL" id="CP003600">
    <property type="protein sequence ID" value="AFY95343.1"/>
    <property type="molecule type" value="Genomic_DNA"/>
</dbReference>
<keyword evidence="2" id="KW-1185">Reference proteome</keyword>
<dbReference type="GO" id="GO:0016811">
    <property type="term" value="F:hydrolase activity, acting on carbon-nitrogen (but not peptide) bonds, in linear amides"/>
    <property type="evidence" value="ECO:0007669"/>
    <property type="project" value="TreeGrafter"/>
</dbReference>
<reference evidence="1 2" key="1">
    <citation type="submission" date="2012-05" db="EMBL/GenBank/DDBJ databases">
        <title>Finished chromosome of genome of Chamaesiphon sp. PCC 6605.</title>
        <authorList>
            <consortium name="US DOE Joint Genome Institute"/>
            <person name="Gugger M."/>
            <person name="Coursin T."/>
            <person name="Rippka R."/>
            <person name="Tandeau De Marsac N."/>
            <person name="Huntemann M."/>
            <person name="Wei C.-L."/>
            <person name="Han J."/>
            <person name="Detter J.C."/>
            <person name="Han C."/>
            <person name="Tapia R."/>
            <person name="Chen A."/>
            <person name="Kyrpides N."/>
            <person name="Mavromatis K."/>
            <person name="Markowitz V."/>
            <person name="Szeto E."/>
            <person name="Ivanova N."/>
            <person name="Pagani I."/>
            <person name="Pati A."/>
            <person name="Goodwin L."/>
            <person name="Nordberg H.P."/>
            <person name="Cantor M.N."/>
            <person name="Hua S.X."/>
            <person name="Woyke T."/>
            <person name="Kerfeld C.A."/>
        </authorList>
    </citation>
    <scope>NUCLEOTIDE SEQUENCE [LARGE SCALE GENOMIC DNA]</scope>
    <source>
        <strain evidence="2">ATCC 27169 / PCC 6605</strain>
    </source>
</reference>
<dbReference type="Proteomes" id="UP000010366">
    <property type="component" value="Chromosome"/>
</dbReference>